<dbReference type="PANTHER" id="PTHR13696:SF99">
    <property type="entry name" value="COBYRINIC ACID AC-DIAMIDE SYNTHASE"/>
    <property type="match status" value="1"/>
</dbReference>
<dbReference type="Pfam" id="PF01656">
    <property type="entry name" value="CbiA"/>
    <property type="match status" value="1"/>
</dbReference>
<dbReference type="Proteomes" id="UP001210678">
    <property type="component" value="Unassembled WGS sequence"/>
</dbReference>
<evidence type="ECO:0000313" key="3">
    <source>
        <dbReference type="Proteomes" id="UP001210678"/>
    </source>
</evidence>
<dbReference type="PANTHER" id="PTHR13696">
    <property type="entry name" value="P-LOOP CONTAINING NUCLEOSIDE TRIPHOSPHATE HYDROLASE"/>
    <property type="match status" value="1"/>
</dbReference>
<name>A0ABT4YVC7_9VIBR</name>
<dbReference type="CDD" id="cd02042">
    <property type="entry name" value="ParAB_family"/>
    <property type="match status" value="1"/>
</dbReference>
<reference evidence="2 3" key="1">
    <citation type="submission" date="2023-01" db="EMBL/GenBank/DDBJ databases">
        <title>Vibrio sp. KJ40-1 sp.nov, isolated from marine algae.</title>
        <authorList>
            <person name="Butt M."/>
            <person name="Kim J.M.J."/>
            <person name="Jeon C.O.C."/>
        </authorList>
    </citation>
    <scope>NUCLEOTIDE SEQUENCE [LARGE SCALE GENOMIC DNA]</scope>
    <source>
        <strain evidence="2 3">KJ40-1</strain>
    </source>
</reference>
<dbReference type="InterPro" id="IPR002586">
    <property type="entry name" value="CobQ/CobB/MinD/ParA_Nub-bd_dom"/>
</dbReference>
<evidence type="ECO:0000259" key="1">
    <source>
        <dbReference type="Pfam" id="PF01656"/>
    </source>
</evidence>
<sequence length="250" mass="28651">MLVLNLKGGVGKSTFTVNLASKLCTAQHCVELIDSDKQVSSHSWAKEIEQIETQQLNISFRGYSDIASSVKVSKNCDFIIIDSPANFDDNHIKKYLMLADFVVVPIQPSPVDLHATLPLIEKIMVNLSLIKKNVQVGFIINRCSEGNPQVKKVRDLLDHFQQYQTLGLMTDSYLYQEPFQNKTISKISLDEPLWNNIFRWLGISIVDNKVAHLPVKLNTQIESKIQNPHHRSNISRWRTVQKKWQIKKRT</sequence>
<dbReference type="RefSeq" id="WP_272140908.1">
    <property type="nucleotide sequence ID" value="NZ_JAQLOI010000003.1"/>
</dbReference>
<protein>
    <submittedName>
        <fullName evidence="2">ParA family protein</fullName>
    </submittedName>
</protein>
<evidence type="ECO:0000313" key="2">
    <source>
        <dbReference type="EMBL" id="MDB1125531.1"/>
    </source>
</evidence>
<accession>A0ABT4YVC7</accession>
<dbReference type="EMBL" id="JAQLOI010000003">
    <property type="protein sequence ID" value="MDB1125531.1"/>
    <property type="molecule type" value="Genomic_DNA"/>
</dbReference>
<dbReference type="Gene3D" id="3.40.50.300">
    <property type="entry name" value="P-loop containing nucleotide triphosphate hydrolases"/>
    <property type="match status" value="1"/>
</dbReference>
<feature type="domain" description="CobQ/CobB/MinD/ParA nucleotide binding" evidence="1">
    <location>
        <begin position="2"/>
        <end position="168"/>
    </location>
</feature>
<dbReference type="InterPro" id="IPR050678">
    <property type="entry name" value="DNA_Partitioning_ATPase"/>
</dbReference>
<dbReference type="InterPro" id="IPR027417">
    <property type="entry name" value="P-loop_NTPase"/>
</dbReference>
<proteinExistence type="predicted"/>
<keyword evidence="3" id="KW-1185">Reference proteome</keyword>
<gene>
    <name evidence="2" type="ORF">PGX00_18450</name>
</gene>
<dbReference type="SUPFAM" id="SSF52540">
    <property type="entry name" value="P-loop containing nucleoside triphosphate hydrolases"/>
    <property type="match status" value="1"/>
</dbReference>
<comment type="caution">
    <text evidence="2">The sequence shown here is derived from an EMBL/GenBank/DDBJ whole genome shotgun (WGS) entry which is preliminary data.</text>
</comment>
<organism evidence="2 3">
    <name type="scientific">Vibrio algarum</name>
    <dbReference type="NCBI Taxonomy" id="3020714"/>
    <lineage>
        <taxon>Bacteria</taxon>
        <taxon>Pseudomonadati</taxon>
        <taxon>Pseudomonadota</taxon>
        <taxon>Gammaproteobacteria</taxon>
        <taxon>Vibrionales</taxon>
        <taxon>Vibrionaceae</taxon>
        <taxon>Vibrio</taxon>
    </lineage>
</organism>